<dbReference type="Proteomes" id="UP000184245">
    <property type="component" value="Unassembled WGS sequence"/>
</dbReference>
<comment type="catalytic activity">
    <reaction evidence="3">
        <text>uridine + phosphate = alpha-D-ribose 1-phosphate + uracil</text>
        <dbReference type="Rhea" id="RHEA:24388"/>
        <dbReference type="ChEBI" id="CHEBI:16704"/>
        <dbReference type="ChEBI" id="CHEBI:17568"/>
        <dbReference type="ChEBI" id="CHEBI:43474"/>
        <dbReference type="ChEBI" id="CHEBI:57720"/>
        <dbReference type="EC" id="2.4.2.3"/>
    </reaction>
</comment>
<dbReference type="CDD" id="cd09007">
    <property type="entry name" value="NP-I_spr0068"/>
    <property type="match status" value="1"/>
</dbReference>
<dbReference type="PANTHER" id="PTHR43691">
    <property type="entry name" value="URIDINE PHOSPHORYLASE"/>
    <property type="match status" value="1"/>
</dbReference>
<dbReference type="InterPro" id="IPR000845">
    <property type="entry name" value="Nucleoside_phosphorylase_d"/>
</dbReference>
<keyword evidence="6" id="KW-1185">Reference proteome</keyword>
<evidence type="ECO:0000256" key="1">
    <source>
        <dbReference type="ARBA" id="ARBA00011888"/>
    </source>
</evidence>
<evidence type="ECO:0000313" key="5">
    <source>
        <dbReference type="EMBL" id="SHE78442.1"/>
    </source>
</evidence>
<dbReference type="GO" id="GO:0004731">
    <property type="term" value="F:purine-nucleoside phosphorylase activity"/>
    <property type="evidence" value="ECO:0007669"/>
    <property type="project" value="TreeGrafter"/>
</dbReference>
<feature type="domain" description="Nucleoside phosphorylase" evidence="4">
    <location>
        <begin position="62"/>
        <end position="231"/>
    </location>
</feature>
<accession>A0A1M4WBV5</accession>
<dbReference type="EMBL" id="FQVI01000006">
    <property type="protein sequence ID" value="SHE78442.1"/>
    <property type="molecule type" value="Genomic_DNA"/>
</dbReference>
<evidence type="ECO:0000313" key="6">
    <source>
        <dbReference type="Proteomes" id="UP000184245"/>
    </source>
</evidence>
<dbReference type="PANTHER" id="PTHR43691:SF11">
    <property type="entry name" value="FI09636P-RELATED"/>
    <property type="match status" value="1"/>
</dbReference>
<evidence type="ECO:0000256" key="3">
    <source>
        <dbReference type="ARBA" id="ARBA00048447"/>
    </source>
</evidence>
<name>A0A1M4WBV5_9CLOT</name>
<dbReference type="InterPro" id="IPR035994">
    <property type="entry name" value="Nucleoside_phosphorylase_sf"/>
</dbReference>
<dbReference type="GO" id="GO:0006152">
    <property type="term" value="P:purine nucleoside catabolic process"/>
    <property type="evidence" value="ECO:0007669"/>
    <property type="project" value="TreeGrafter"/>
</dbReference>
<protein>
    <recommendedName>
        <fullName evidence="2">Uridine phosphorylase</fullName>
        <ecNumber evidence="1">2.4.2.3</ecNumber>
    </recommendedName>
</protein>
<dbReference type="Gene3D" id="3.40.50.1580">
    <property type="entry name" value="Nucleoside phosphorylase domain"/>
    <property type="match status" value="1"/>
</dbReference>
<dbReference type="EC" id="2.4.2.3" evidence="1"/>
<proteinExistence type="predicted"/>
<dbReference type="SUPFAM" id="SSF53167">
    <property type="entry name" value="Purine and uridine phosphorylases"/>
    <property type="match status" value="1"/>
</dbReference>
<reference evidence="5 6" key="1">
    <citation type="submission" date="2016-11" db="EMBL/GenBank/DDBJ databases">
        <authorList>
            <person name="Jaros S."/>
            <person name="Januszkiewicz K."/>
            <person name="Wedrychowicz H."/>
        </authorList>
    </citation>
    <scope>NUCLEOTIDE SEQUENCE [LARGE SCALE GENOMIC DNA]</scope>
    <source>
        <strain evidence="5 6">DSM 17459</strain>
    </source>
</reference>
<evidence type="ECO:0000259" key="4">
    <source>
        <dbReference type="Pfam" id="PF01048"/>
    </source>
</evidence>
<organism evidence="5 6">
    <name type="scientific">Lactonifactor longoviformis DSM 17459</name>
    <dbReference type="NCBI Taxonomy" id="1122155"/>
    <lineage>
        <taxon>Bacteria</taxon>
        <taxon>Bacillati</taxon>
        <taxon>Bacillota</taxon>
        <taxon>Clostridia</taxon>
        <taxon>Eubacteriales</taxon>
        <taxon>Clostridiaceae</taxon>
        <taxon>Lactonifactor</taxon>
    </lineage>
</organism>
<dbReference type="RefSeq" id="WP_072850529.1">
    <property type="nucleotide sequence ID" value="NZ_FQVI01000006.1"/>
</dbReference>
<dbReference type="STRING" id="1122155.SAMN02745158_01527"/>
<sequence length="258" mass="28171">MTSVFYKKELPSAAVINPEDSVQPVSGFPEVCISTFSKAIIDKFAAMDGVRIIAWLLTANGRIPVYEITYGGRRFAFYLSLVGAPACVCGLEEIIAMGGKRFVFFGCCGVLDAKRVGERLILPAGAVRDEGTSYHYYPGDIRLEPDAACSLILQSCMDRCGYPYTSGKIWTTDAIYRETAPQIAERRKEGCIAVDMEYSALLAVSRYRKVAFAQFFYGADSLDGGVWEPRDLTDYGLSGADKYMALALECGLALSSAP</sequence>
<dbReference type="GO" id="GO:0005829">
    <property type="term" value="C:cytosol"/>
    <property type="evidence" value="ECO:0007669"/>
    <property type="project" value="TreeGrafter"/>
</dbReference>
<evidence type="ECO:0000256" key="2">
    <source>
        <dbReference type="ARBA" id="ARBA00021980"/>
    </source>
</evidence>
<dbReference type="GO" id="GO:0004850">
    <property type="term" value="F:uridine phosphorylase activity"/>
    <property type="evidence" value="ECO:0007669"/>
    <property type="project" value="UniProtKB-EC"/>
</dbReference>
<dbReference type="Pfam" id="PF01048">
    <property type="entry name" value="PNP_UDP_1"/>
    <property type="match status" value="1"/>
</dbReference>
<dbReference type="AlphaFoldDB" id="A0A1M4WBV5"/>
<dbReference type="OrthoDB" id="7945729at2"/>
<gene>
    <name evidence="5" type="ORF">SAMN02745158_01527</name>
</gene>